<feature type="region of interest" description="Disordered" evidence="1">
    <location>
        <begin position="167"/>
        <end position="186"/>
    </location>
</feature>
<evidence type="ECO:0000256" key="1">
    <source>
        <dbReference type="SAM" id="MobiDB-lite"/>
    </source>
</evidence>
<accession>A0A922A7Q4</accession>
<dbReference type="Proteomes" id="UP000811246">
    <property type="component" value="Chromosome 16"/>
</dbReference>
<gene>
    <name evidence="2" type="ORF">I3842_16G067500</name>
</gene>
<feature type="compositionally biased region" description="Polar residues" evidence="1">
    <location>
        <begin position="172"/>
        <end position="184"/>
    </location>
</feature>
<protein>
    <submittedName>
        <fullName evidence="2">Uncharacterized protein</fullName>
    </submittedName>
</protein>
<name>A0A922A7Q4_CARIL</name>
<evidence type="ECO:0000313" key="2">
    <source>
        <dbReference type="EMBL" id="KAG6672617.1"/>
    </source>
</evidence>
<dbReference type="EMBL" id="CM031840">
    <property type="protein sequence ID" value="KAG6672616.1"/>
    <property type="molecule type" value="Genomic_DNA"/>
</dbReference>
<dbReference type="EMBL" id="CM031840">
    <property type="protein sequence ID" value="KAG6672617.1"/>
    <property type="molecule type" value="Genomic_DNA"/>
</dbReference>
<sequence>MLGSLQSLRVKAPQKKVSPAMSTLQNYYNLKSPNFKGAAQGTEMAVYKTERNSDNGYLPENGVVIEHVPRADPGDGDGEKSDEKYVRRRSKPEVDTRAGTPERLLKGENSGGSCGFSASTGKGLAMRPKSASRTTLVDSESGWLSSIPVLLGDSIIADGLAAVSKSSSTSSLNDQETNTSTSAWPTAKWSLKTDLQALSGRRNKAALD</sequence>
<proteinExistence type="predicted"/>
<comment type="caution">
    <text evidence="2">The sequence shown here is derived from an EMBL/GenBank/DDBJ whole genome shotgun (WGS) entry which is preliminary data.</text>
</comment>
<organism evidence="2 3">
    <name type="scientific">Carya illinoinensis</name>
    <name type="common">Pecan</name>
    <dbReference type="NCBI Taxonomy" id="32201"/>
    <lineage>
        <taxon>Eukaryota</taxon>
        <taxon>Viridiplantae</taxon>
        <taxon>Streptophyta</taxon>
        <taxon>Embryophyta</taxon>
        <taxon>Tracheophyta</taxon>
        <taxon>Spermatophyta</taxon>
        <taxon>Magnoliopsida</taxon>
        <taxon>eudicotyledons</taxon>
        <taxon>Gunneridae</taxon>
        <taxon>Pentapetalae</taxon>
        <taxon>rosids</taxon>
        <taxon>fabids</taxon>
        <taxon>Fagales</taxon>
        <taxon>Juglandaceae</taxon>
        <taxon>Carya</taxon>
    </lineage>
</organism>
<reference evidence="2" key="1">
    <citation type="submission" date="2021-01" db="EMBL/GenBank/DDBJ databases">
        <authorList>
            <person name="Lovell J.T."/>
            <person name="Bentley N."/>
            <person name="Bhattarai G."/>
            <person name="Jenkins J.W."/>
            <person name="Sreedasyam A."/>
            <person name="Alarcon Y."/>
            <person name="Bock C."/>
            <person name="Boston L."/>
            <person name="Carlson J."/>
            <person name="Cervantes K."/>
            <person name="Clermont K."/>
            <person name="Krom N."/>
            <person name="Kubenka K."/>
            <person name="Mamidi S."/>
            <person name="Mattison C."/>
            <person name="Monteros M."/>
            <person name="Pisani C."/>
            <person name="Plott C."/>
            <person name="Rajasekar S."/>
            <person name="Rhein H.S."/>
            <person name="Rohla C."/>
            <person name="Song M."/>
            <person name="Hilaire R.S."/>
            <person name="Shu S."/>
            <person name="Wells L."/>
            <person name="Wang X."/>
            <person name="Webber J."/>
            <person name="Heerema R.J."/>
            <person name="Klein P."/>
            <person name="Conner P."/>
            <person name="Grauke L."/>
            <person name="Grimwood J."/>
            <person name="Schmutz J."/>
            <person name="Randall J.J."/>
        </authorList>
    </citation>
    <scope>NUCLEOTIDE SEQUENCE</scope>
    <source>
        <tissue evidence="2">Leaf</tissue>
    </source>
</reference>
<evidence type="ECO:0000313" key="3">
    <source>
        <dbReference type="Proteomes" id="UP000811246"/>
    </source>
</evidence>
<dbReference type="AlphaFoldDB" id="A0A922A7Q4"/>
<feature type="region of interest" description="Disordered" evidence="1">
    <location>
        <begin position="52"/>
        <end position="114"/>
    </location>
</feature>
<feature type="compositionally biased region" description="Basic and acidic residues" evidence="1">
    <location>
        <begin position="67"/>
        <end position="96"/>
    </location>
</feature>